<dbReference type="RefSeq" id="WP_091906334.1">
    <property type="nucleotide sequence ID" value="NZ_FNLO01000003.1"/>
</dbReference>
<accession>A0A1H2PMH3</accession>
<keyword evidence="7 10" id="KW-0119">Carbohydrate metabolism</keyword>
<dbReference type="EC" id="2.4.1.25" evidence="3 10"/>
<evidence type="ECO:0000313" key="12">
    <source>
        <dbReference type="EMBL" id="SDV47658.1"/>
    </source>
</evidence>
<evidence type="ECO:0000256" key="6">
    <source>
        <dbReference type="ARBA" id="ARBA00022679"/>
    </source>
</evidence>
<dbReference type="SUPFAM" id="SSF51445">
    <property type="entry name" value="(Trans)glycosidases"/>
    <property type="match status" value="1"/>
</dbReference>
<keyword evidence="13" id="KW-1185">Reference proteome</keyword>
<dbReference type="PANTHER" id="PTHR32438">
    <property type="entry name" value="4-ALPHA-GLUCANOTRANSFERASE DPE1, CHLOROPLASTIC/AMYLOPLASTIC"/>
    <property type="match status" value="1"/>
</dbReference>
<name>A0A1H2PMH3_9BURK</name>
<evidence type="ECO:0000256" key="2">
    <source>
        <dbReference type="ARBA" id="ARBA00005684"/>
    </source>
</evidence>
<dbReference type="Pfam" id="PF02446">
    <property type="entry name" value="Glyco_hydro_77"/>
    <property type="match status" value="2"/>
</dbReference>
<dbReference type="InterPro" id="IPR003385">
    <property type="entry name" value="Glyco_hydro_77"/>
</dbReference>
<feature type="region of interest" description="Disordered" evidence="11">
    <location>
        <begin position="577"/>
        <end position="598"/>
    </location>
</feature>
<dbReference type="EMBL" id="FNLO01000003">
    <property type="protein sequence ID" value="SDV47658.1"/>
    <property type="molecule type" value="Genomic_DNA"/>
</dbReference>
<evidence type="ECO:0000256" key="9">
    <source>
        <dbReference type="ARBA" id="ARBA00031501"/>
    </source>
</evidence>
<dbReference type="NCBIfam" id="TIGR00217">
    <property type="entry name" value="malQ"/>
    <property type="match status" value="1"/>
</dbReference>
<evidence type="ECO:0000256" key="5">
    <source>
        <dbReference type="ARBA" id="ARBA00022676"/>
    </source>
</evidence>
<organism evidence="12 13">
    <name type="scientific">Chitinasiproducens palmae</name>
    <dbReference type="NCBI Taxonomy" id="1770053"/>
    <lineage>
        <taxon>Bacteria</taxon>
        <taxon>Pseudomonadati</taxon>
        <taxon>Pseudomonadota</taxon>
        <taxon>Betaproteobacteria</taxon>
        <taxon>Burkholderiales</taxon>
        <taxon>Burkholderiaceae</taxon>
        <taxon>Chitinasiproducens</taxon>
    </lineage>
</organism>
<dbReference type="InterPro" id="IPR017853">
    <property type="entry name" value="GH"/>
</dbReference>
<comment type="catalytic activity">
    <reaction evidence="1 10">
        <text>Transfers a segment of a (1-&gt;4)-alpha-D-glucan to a new position in an acceptor, which may be glucose or a (1-&gt;4)-alpha-D-glucan.</text>
        <dbReference type="EC" id="2.4.1.25"/>
    </reaction>
</comment>
<dbReference type="STRING" id="1770053.SAMN05216551_103192"/>
<evidence type="ECO:0000256" key="4">
    <source>
        <dbReference type="ARBA" id="ARBA00020295"/>
    </source>
</evidence>
<gene>
    <name evidence="12" type="ORF">SAMN05216551_103192</name>
</gene>
<proteinExistence type="inferred from homology"/>
<dbReference type="Proteomes" id="UP000243719">
    <property type="component" value="Unassembled WGS sequence"/>
</dbReference>
<dbReference type="GO" id="GO:0004134">
    <property type="term" value="F:4-alpha-glucanotransferase activity"/>
    <property type="evidence" value="ECO:0007669"/>
    <property type="project" value="UniProtKB-EC"/>
</dbReference>
<dbReference type="GO" id="GO:0005975">
    <property type="term" value="P:carbohydrate metabolic process"/>
    <property type="evidence" value="ECO:0007669"/>
    <property type="project" value="InterPro"/>
</dbReference>
<reference evidence="13" key="1">
    <citation type="submission" date="2016-09" db="EMBL/GenBank/DDBJ databases">
        <authorList>
            <person name="Varghese N."/>
            <person name="Submissions S."/>
        </authorList>
    </citation>
    <scope>NUCLEOTIDE SEQUENCE [LARGE SCALE GENOMIC DNA]</scope>
    <source>
        <strain evidence="13">JS23</strain>
    </source>
</reference>
<evidence type="ECO:0000256" key="11">
    <source>
        <dbReference type="SAM" id="MobiDB-lite"/>
    </source>
</evidence>
<dbReference type="PANTHER" id="PTHR32438:SF5">
    <property type="entry name" value="4-ALPHA-GLUCANOTRANSFERASE DPE1, CHLOROPLASTIC_AMYLOPLASTIC"/>
    <property type="match status" value="1"/>
</dbReference>
<sequence>MSGAKAKASAETTTARPTPLDALAHAAGLLTEWQDAAGRTQRLAPAAQRNLLERLGLPAGDDAACATSLRQLEAEARVLPPLVTAEVNVPLVVPALPPGRGYTIRFEGGGSQEGKVEAGGALAPVAEIGYHRLSCEDLECTLAVAPARCYAVTDACRDSQDARLDMPDGPAQPLDRRPWGIGVQVYGLRGSGARQALGVGDYTALADFAERAAHAGAAAVAISPLHAMFAAAPEKFSPYAPSSRLLLNTLHIDPAATFGTEWVERAIAEQDLSECFAELDRAEFVDWPGVAVARDSLLRALFKRWRATPDHPSHEDFARFREEGGDTLEDHARFEAIAQQHPGHWRDWPEGLRGPRAPQVASFASTHRDEVDYHVFLQWLADGGLADAQRRARDSGMPIGLIADLAVGTDGAGSHSWSFPAAMLNGFSVGAPPDLFNKSGQSWGLTTFAPRALGAQGFAPFIAMLRAAMRHAGGIRIDHILGLRRLWLVPEGEEASRGGYLRYPLEDLLRLTALESVRHRAVVVGEDLGTVPPGLRDALADAGLLGMRVLWFERGDLDADDADGGETVPDVDAARHGEEAAAATDAAADAAPDDDTDDSAVSAFLPPAAWDRNALAMTSTHDLPTLAGWWRGHDIDWRERAGQIDAAARAEEERQRAKDREALREALVDAGCLPPAGRRAAADAEVTDGVTDDVTDDVTEGAGSDANGDAVVDAALTFVASTPGELAIFPLEDLLGLPDQPNLPGPDTGHPNWRRRSSGDTALSLDAEAVRRRIALINRARERFDA</sequence>
<protein>
    <recommendedName>
        <fullName evidence="4 10">4-alpha-glucanotransferase</fullName>
        <ecNumber evidence="3 10">2.4.1.25</ecNumber>
    </recommendedName>
    <alternativeName>
        <fullName evidence="8 10">Amylomaltase</fullName>
    </alternativeName>
    <alternativeName>
        <fullName evidence="9 10">Disproportionating enzyme</fullName>
    </alternativeName>
</protein>
<feature type="compositionally biased region" description="Low complexity" evidence="11">
    <location>
        <begin position="580"/>
        <end position="590"/>
    </location>
</feature>
<dbReference type="OrthoDB" id="9763489at2"/>
<evidence type="ECO:0000256" key="1">
    <source>
        <dbReference type="ARBA" id="ARBA00000439"/>
    </source>
</evidence>
<comment type="similarity">
    <text evidence="2 10">Belongs to the disproportionating enzyme family.</text>
</comment>
<evidence type="ECO:0000256" key="7">
    <source>
        <dbReference type="ARBA" id="ARBA00023277"/>
    </source>
</evidence>
<keyword evidence="5 10" id="KW-0328">Glycosyltransferase</keyword>
<evidence type="ECO:0000256" key="8">
    <source>
        <dbReference type="ARBA" id="ARBA00031423"/>
    </source>
</evidence>
<keyword evidence="6 10" id="KW-0808">Transferase</keyword>
<dbReference type="Gene3D" id="3.20.20.80">
    <property type="entry name" value="Glycosidases"/>
    <property type="match status" value="1"/>
</dbReference>
<feature type="region of interest" description="Disordered" evidence="11">
    <location>
        <begin position="739"/>
        <end position="759"/>
    </location>
</feature>
<evidence type="ECO:0000256" key="3">
    <source>
        <dbReference type="ARBA" id="ARBA00012560"/>
    </source>
</evidence>
<evidence type="ECO:0000256" key="10">
    <source>
        <dbReference type="RuleBase" id="RU361207"/>
    </source>
</evidence>
<dbReference type="AlphaFoldDB" id="A0A1H2PMH3"/>
<evidence type="ECO:0000313" key="13">
    <source>
        <dbReference type="Proteomes" id="UP000243719"/>
    </source>
</evidence>